<feature type="compositionally biased region" description="Polar residues" evidence="1">
    <location>
        <begin position="314"/>
        <end position="325"/>
    </location>
</feature>
<feature type="domain" description="DUF6534" evidence="3">
    <location>
        <begin position="216"/>
        <end position="302"/>
    </location>
</feature>
<feature type="transmembrane region" description="Helical" evidence="2">
    <location>
        <begin position="209"/>
        <end position="228"/>
    </location>
</feature>
<accession>A0A4Y7SG84</accession>
<feature type="transmembrane region" description="Helical" evidence="2">
    <location>
        <begin position="54"/>
        <end position="77"/>
    </location>
</feature>
<keyword evidence="2" id="KW-0812">Transmembrane</keyword>
<feature type="region of interest" description="Disordered" evidence="1">
    <location>
        <begin position="307"/>
        <end position="334"/>
    </location>
</feature>
<feature type="transmembrane region" description="Helical" evidence="2">
    <location>
        <begin position="249"/>
        <end position="272"/>
    </location>
</feature>
<sequence>MFETSGVATTIPFPPPDSASIAFAATEEIRPSRARAGWEDKTVPTLNGSATGPLFFGSLVSFFLAGSAFVQAVYFFQKTRVSRRHAYEITLVSVVSFLELASIVVATLGGYYILCIAVPRGDLSFQAPSVSPATVVFNTLITVIVQGHFALRIRLFSQGSLAGKVIVLLIAVLVLMELGSSVGLTYVVIAVNRELWRITHAADHSRALLVFFISTALADIVISAALVYTYMQFRKNTERQRSKGWLNGLIVHTIENGAVTSIGAVLHFAFYIGMPNSLMHLALAYAKSRLYSNVLFASINANQRLRREARTESETSVSLSNASDTPSRKGELEAGIPPNALATATRRHSLSGPVQRLPSLGTRTEGIEFTAIESSMMSGSGVGSERYIANA</sequence>
<gene>
    <name evidence="4" type="ORF">FA13DRAFT_1820056</name>
</gene>
<evidence type="ECO:0000313" key="4">
    <source>
        <dbReference type="EMBL" id="TEB20546.1"/>
    </source>
</evidence>
<dbReference type="EMBL" id="QPFP01000136">
    <property type="protein sequence ID" value="TEB20546.1"/>
    <property type="molecule type" value="Genomic_DNA"/>
</dbReference>
<proteinExistence type="predicted"/>
<keyword evidence="5" id="KW-1185">Reference proteome</keyword>
<dbReference type="PANTHER" id="PTHR40465">
    <property type="entry name" value="CHROMOSOME 1, WHOLE GENOME SHOTGUN SEQUENCE"/>
    <property type="match status" value="1"/>
</dbReference>
<evidence type="ECO:0000259" key="3">
    <source>
        <dbReference type="Pfam" id="PF20152"/>
    </source>
</evidence>
<organism evidence="4 5">
    <name type="scientific">Coprinellus micaceus</name>
    <name type="common">Glistening ink-cap mushroom</name>
    <name type="synonym">Coprinus micaceus</name>
    <dbReference type="NCBI Taxonomy" id="71717"/>
    <lineage>
        <taxon>Eukaryota</taxon>
        <taxon>Fungi</taxon>
        <taxon>Dikarya</taxon>
        <taxon>Basidiomycota</taxon>
        <taxon>Agaricomycotina</taxon>
        <taxon>Agaricomycetes</taxon>
        <taxon>Agaricomycetidae</taxon>
        <taxon>Agaricales</taxon>
        <taxon>Agaricineae</taxon>
        <taxon>Psathyrellaceae</taxon>
        <taxon>Coprinellus</taxon>
    </lineage>
</organism>
<feature type="transmembrane region" description="Helical" evidence="2">
    <location>
        <begin position="165"/>
        <end position="189"/>
    </location>
</feature>
<feature type="transmembrane region" description="Helical" evidence="2">
    <location>
        <begin position="133"/>
        <end position="153"/>
    </location>
</feature>
<keyword evidence="2" id="KW-1133">Transmembrane helix</keyword>
<dbReference type="Proteomes" id="UP000298030">
    <property type="component" value="Unassembled WGS sequence"/>
</dbReference>
<dbReference type="InterPro" id="IPR045339">
    <property type="entry name" value="DUF6534"/>
</dbReference>
<dbReference type="OrthoDB" id="3223377at2759"/>
<dbReference type="AlphaFoldDB" id="A0A4Y7SG84"/>
<comment type="caution">
    <text evidence="4">The sequence shown here is derived from an EMBL/GenBank/DDBJ whole genome shotgun (WGS) entry which is preliminary data.</text>
</comment>
<feature type="transmembrane region" description="Helical" evidence="2">
    <location>
        <begin position="89"/>
        <end position="113"/>
    </location>
</feature>
<evidence type="ECO:0000256" key="1">
    <source>
        <dbReference type="SAM" id="MobiDB-lite"/>
    </source>
</evidence>
<name>A0A4Y7SG84_COPMI</name>
<protein>
    <recommendedName>
        <fullName evidence="3">DUF6534 domain-containing protein</fullName>
    </recommendedName>
</protein>
<keyword evidence="2" id="KW-0472">Membrane</keyword>
<dbReference type="Pfam" id="PF20152">
    <property type="entry name" value="DUF6534"/>
    <property type="match status" value="1"/>
</dbReference>
<evidence type="ECO:0000313" key="5">
    <source>
        <dbReference type="Proteomes" id="UP000298030"/>
    </source>
</evidence>
<dbReference type="PANTHER" id="PTHR40465:SF1">
    <property type="entry name" value="DUF6534 DOMAIN-CONTAINING PROTEIN"/>
    <property type="match status" value="1"/>
</dbReference>
<reference evidence="4 5" key="1">
    <citation type="journal article" date="2019" name="Nat. Ecol. Evol.">
        <title>Megaphylogeny resolves global patterns of mushroom evolution.</title>
        <authorList>
            <person name="Varga T."/>
            <person name="Krizsan K."/>
            <person name="Foldi C."/>
            <person name="Dima B."/>
            <person name="Sanchez-Garcia M."/>
            <person name="Sanchez-Ramirez S."/>
            <person name="Szollosi G.J."/>
            <person name="Szarkandi J.G."/>
            <person name="Papp V."/>
            <person name="Albert L."/>
            <person name="Andreopoulos W."/>
            <person name="Angelini C."/>
            <person name="Antonin V."/>
            <person name="Barry K.W."/>
            <person name="Bougher N.L."/>
            <person name="Buchanan P."/>
            <person name="Buyck B."/>
            <person name="Bense V."/>
            <person name="Catcheside P."/>
            <person name="Chovatia M."/>
            <person name="Cooper J."/>
            <person name="Damon W."/>
            <person name="Desjardin D."/>
            <person name="Finy P."/>
            <person name="Geml J."/>
            <person name="Haridas S."/>
            <person name="Hughes K."/>
            <person name="Justo A."/>
            <person name="Karasinski D."/>
            <person name="Kautmanova I."/>
            <person name="Kiss B."/>
            <person name="Kocsube S."/>
            <person name="Kotiranta H."/>
            <person name="LaButti K.M."/>
            <person name="Lechner B.E."/>
            <person name="Liimatainen K."/>
            <person name="Lipzen A."/>
            <person name="Lukacs Z."/>
            <person name="Mihaltcheva S."/>
            <person name="Morgado L.N."/>
            <person name="Niskanen T."/>
            <person name="Noordeloos M.E."/>
            <person name="Ohm R.A."/>
            <person name="Ortiz-Santana B."/>
            <person name="Ovrebo C."/>
            <person name="Racz N."/>
            <person name="Riley R."/>
            <person name="Savchenko A."/>
            <person name="Shiryaev A."/>
            <person name="Soop K."/>
            <person name="Spirin V."/>
            <person name="Szebenyi C."/>
            <person name="Tomsovsky M."/>
            <person name="Tulloss R.E."/>
            <person name="Uehling J."/>
            <person name="Grigoriev I.V."/>
            <person name="Vagvolgyi C."/>
            <person name="Papp T."/>
            <person name="Martin F.M."/>
            <person name="Miettinen O."/>
            <person name="Hibbett D.S."/>
            <person name="Nagy L.G."/>
        </authorList>
    </citation>
    <scope>NUCLEOTIDE SEQUENCE [LARGE SCALE GENOMIC DNA]</scope>
    <source>
        <strain evidence="4 5">FP101781</strain>
    </source>
</reference>
<evidence type="ECO:0000256" key="2">
    <source>
        <dbReference type="SAM" id="Phobius"/>
    </source>
</evidence>